<keyword evidence="4" id="KW-0175">Coiled coil</keyword>
<dbReference type="InterPro" id="IPR050206">
    <property type="entry name" value="FtsK/SpoIIIE/SftA"/>
</dbReference>
<dbReference type="Pfam" id="PF01580">
    <property type="entry name" value="FtsK_SpoIIIE"/>
    <property type="match status" value="1"/>
</dbReference>
<protein>
    <submittedName>
        <fullName evidence="7">FtsK/SpoIIIE domain-containing protein</fullName>
    </submittedName>
</protein>
<proteinExistence type="predicted"/>
<dbReference type="Gene3D" id="3.40.50.300">
    <property type="entry name" value="P-loop containing nucleotide triphosphate hydrolases"/>
    <property type="match status" value="1"/>
</dbReference>
<evidence type="ECO:0000256" key="4">
    <source>
        <dbReference type="SAM" id="Coils"/>
    </source>
</evidence>
<accession>A0ABT4JYX2</accession>
<feature type="coiled-coil region" evidence="4">
    <location>
        <begin position="240"/>
        <end position="267"/>
    </location>
</feature>
<evidence type="ECO:0000313" key="8">
    <source>
        <dbReference type="Proteomes" id="UP001149719"/>
    </source>
</evidence>
<feature type="region of interest" description="Disordered" evidence="5">
    <location>
        <begin position="1344"/>
        <end position="1370"/>
    </location>
</feature>
<evidence type="ECO:0000256" key="5">
    <source>
        <dbReference type="SAM" id="MobiDB-lite"/>
    </source>
</evidence>
<dbReference type="PANTHER" id="PTHR22683">
    <property type="entry name" value="SPORULATION PROTEIN RELATED"/>
    <property type="match status" value="1"/>
</dbReference>
<keyword evidence="8" id="KW-1185">Reference proteome</keyword>
<reference evidence="7" key="1">
    <citation type="submission" date="2022-12" db="EMBL/GenBank/DDBJ databases">
        <title>Marinomonas 15G1-11 sp. nov, isolated from marine algae.</title>
        <authorList>
            <person name="Butt M."/>
            <person name="Choi D.G."/>
            <person name="Kim J.M."/>
            <person name="Lee J.K."/>
            <person name="Baek J.H."/>
            <person name="Jeon C.O."/>
        </authorList>
    </citation>
    <scope>NUCLEOTIDE SEQUENCE</scope>
    <source>
        <strain evidence="7">15G1-11</strain>
    </source>
</reference>
<evidence type="ECO:0000256" key="3">
    <source>
        <dbReference type="PROSITE-ProRule" id="PRU00289"/>
    </source>
</evidence>
<evidence type="ECO:0000313" key="7">
    <source>
        <dbReference type="EMBL" id="MCZ2723590.1"/>
    </source>
</evidence>
<gene>
    <name evidence="7" type="ORF">O1D97_18735</name>
</gene>
<evidence type="ECO:0000256" key="2">
    <source>
        <dbReference type="ARBA" id="ARBA00022840"/>
    </source>
</evidence>
<sequence>MRSLAKYFYEIIKKEYNDWLNSNSGNGIPGRLILKEFDTRLVREILLNISESGDFPIVEIGSPDGFIIAVEDHEHYQNVDVKKYTFADLAHERNREGNFFCLMFIAEIKPTLEQVSGIDQSTVFELTELKRWVALAKNQQQDGQAFVDEYIEELARFVSELTNSKWSNRPFIEIDKINAFIEGVIKATIKDGLFYDALGKSCINLGGINRLSDFLPLKTSGSAYRRIFRSIVTKTLLKDIEFWRAIHKNKEVELDEIKENLNSIRESDPDFNEFCETVDKYFEAYYQGNRIDEKTQRDELQNNFDCLYPYGSVLQAKNVKPKFYLGEETISFFADNDISLSEDFTELLGLVDKPAQKPDINELRKFYFIYSKDISESSKLDKAWLKEITNSKENVCNDLIEGVLGVLSKSLLLKDIGDDIVELSLAKDRTRKSLERKNWYALNYFNNEYKDLADFWSMFGDNFKVKFGKAFNDEFASSVDRNNRKYGDGKAANELHFRIIRRSQEDETPIDSWELKWVFNPFGFESSKYLDYEKVSGRKGFFHRHSLSLDPLFIKRSENIPTINNIHMFLAVSTSMKKGAVVRKLDKESTLFFDLLSELQSHKYVNSEEFDFIQASYQSFTTEWLNSIEELLQHPICGSFTKLEQALEVLLNSINSLNINKEKSNELVYELISAHTINITENSNYSVYLPWSPFSLLAQFKRNSMLNNIAKQYKERTLSIANKSDGVLAKLFKELLENNGKSFYLKKTKENTFEDLVSTKSNSGYFEFGKLSTSKNAISDSEIKSVINATAFKFLETYPNERHHLQILCIGLFSYQHLLAVYDELLKISDNHEEELSISLAFNCSDRGALDSIYQTICESFDSSKVDSNITIKIVSNINEVENGEIDLIYNFDPLFSHNKIATVPPKYIEREFGGLNWEFCSSRKVPSDPVSRKTQFSLNNHILDRTGKIFHSAFMKSNNLDENSSFCREVSQTGLKGEISKGLNKCNWLVIYDFLLSKETLAACSNEETPNNRRVLRYIQGEGSKRSLAIITDKETQYITKNLNTDLRSWQLVHPDKVPALVEKIFTLSNSFSSDTLLRSVGNGNFSHDLVGTAGAASLLEALYERQDKISPIFWVHLDDYLTWFKSSIEDDAFKSIGRTVNYLSDLLGIYISKGEDGTAEINLIISESKLTKGSEEQSTKSCKQIKSTVDLIASMLSSSQDLDFEYWLNKFYEFIVGNFKFVPNEFEFEDLISLDKSKVKINVSGISVVFHYDNVHMETTSDPVYDSKHLLQLKVSTDDTKSIFDSILDHSKTVNLFNDCQFTPLKLNRKNQDCLTDDHREKASKTLSAELGLSTIKNNAENVSETDNSVESSESMHLANNVKDPTSHDSDALQLIRICVDFLETNTSQEIIKELDISTIKGNIRKIFGHANLPSNFSDTFVTPNSIVIKLHGDVNLNPSKVLKLKDNFLSVVGLSLRQVYPAPGVMVLIFNREKRETVYFGRLVNSTLVSRISTIKNDFNNKIMLGQDEYSENGVFFKLDGASPHALIGGQTKSGKSILMNNMIIDLLMTNSPNNLHLRLFDPKQVEFAAYSNTPHLAHPVVLDKDDAVSRLKELESLMNERYRHLMSLGLKDFEAYNRKYPNARMAREVVFFDELADWILDNDFKAEAKDIIVRLSSKGRAAGVHLVLATQRPSADVVFPLLRANLDTKIALKVDRDQNSEIILGESGAENLLGYGHGIVKTEGETHAIQVGFTEPHIFDELVGLVITYWNDKSDTPSTTYDSSLTLHKG</sequence>
<dbReference type="SUPFAM" id="SSF52540">
    <property type="entry name" value="P-loop containing nucleoside triphosphate hydrolases"/>
    <property type="match status" value="1"/>
</dbReference>
<dbReference type="RefSeq" id="WP_269127728.1">
    <property type="nucleotide sequence ID" value="NZ_JAPUBN010000024.1"/>
</dbReference>
<dbReference type="EMBL" id="JAPUBN010000024">
    <property type="protein sequence ID" value="MCZ2723590.1"/>
    <property type="molecule type" value="Genomic_DNA"/>
</dbReference>
<dbReference type="InterPro" id="IPR002543">
    <property type="entry name" value="FtsK_dom"/>
</dbReference>
<keyword evidence="1 3" id="KW-0547">Nucleotide-binding</keyword>
<dbReference type="Proteomes" id="UP001149719">
    <property type="component" value="Unassembled WGS sequence"/>
</dbReference>
<organism evidence="7 8">
    <name type="scientific">Marinomonas phaeophyticola</name>
    <dbReference type="NCBI Taxonomy" id="3004091"/>
    <lineage>
        <taxon>Bacteria</taxon>
        <taxon>Pseudomonadati</taxon>
        <taxon>Pseudomonadota</taxon>
        <taxon>Gammaproteobacteria</taxon>
        <taxon>Oceanospirillales</taxon>
        <taxon>Oceanospirillaceae</taxon>
        <taxon>Marinomonas</taxon>
    </lineage>
</organism>
<name>A0ABT4JYX2_9GAMM</name>
<comment type="caution">
    <text evidence="7">The sequence shown here is derived from an EMBL/GenBank/DDBJ whole genome shotgun (WGS) entry which is preliminary data.</text>
</comment>
<evidence type="ECO:0000259" key="6">
    <source>
        <dbReference type="PROSITE" id="PS50901"/>
    </source>
</evidence>
<dbReference type="InterPro" id="IPR027417">
    <property type="entry name" value="P-loop_NTPase"/>
</dbReference>
<evidence type="ECO:0000256" key="1">
    <source>
        <dbReference type="ARBA" id="ARBA00022741"/>
    </source>
</evidence>
<keyword evidence="2 3" id="KW-0067">ATP-binding</keyword>
<feature type="binding site" evidence="3">
    <location>
        <begin position="1533"/>
        <end position="1540"/>
    </location>
    <ligand>
        <name>ATP</name>
        <dbReference type="ChEBI" id="CHEBI:30616"/>
    </ligand>
</feature>
<feature type="domain" description="FtsK" evidence="6">
    <location>
        <begin position="1515"/>
        <end position="1705"/>
    </location>
</feature>
<dbReference type="PROSITE" id="PS50901">
    <property type="entry name" value="FTSK"/>
    <property type="match status" value="1"/>
</dbReference>
<feature type="compositionally biased region" description="Polar residues" evidence="5">
    <location>
        <begin position="1344"/>
        <end position="1357"/>
    </location>
</feature>
<dbReference type="PANTHER" id="PTHR22683:SF41">
    <property type="entry name" value="DNA TRANSLOCASE FTSK"/>
    <property type="match status" value="1"/>
</dbReference>